<gene>
    <name evidence="1" type="ORF">SAMN02745775_101456</name>
</gene>
<dbReference type="STRING" id="1123062.SAMN02745775_101456"/>
<evidence type="ECO:0000313" key="1">
    <source>
        <dbReference type="EMBL" id="SFK20602.1"/>
    </source>
</evidence>
<dbReference type="Proteomes" id="UP000199473">
    <property type="component" value="Unassembled WGS sequence"/>
</dbReference>
<protein>
    <submittedName>
        <fullName evidence="1">Uncharacterized protein</fullName>
    </submittedName>
</protein>
<keyword evidence="2" id="KW-1185">Reference proteome</keyword>
<evidence type="ECO:0000313" key="2">
    <source>
        <dbReference type="Proteomes" id="UP000199473"/>
    </source>
</evidence>
<dbReference type="AlphaFoldDB" id="A0A1I3XM51"/>
<name>A0A1I3XM51_9PROT</name>
<reference evidence="1 2" key="1">
    <citation type="submission" date="2016-10" db="EMBL/GenBank/DDBJ databases">
        <authorList>
            <person name="de Groot N.N."/>
        </authorList>
    </citation>
    <scope>NUCLEOTIDE SEQUENCE [LARGE SCALE GENOMIC DNA]</scope>
    <source>
        <strain evidence="1 2">DSM 19981</strain>
    </source>
</reference>
<organism evidence="1 2">
    <name type="scientific">Falsiroseomonas stagni DSM 19981</name>
    <dbReference type="NCBI Taxonomy" id="1123062"/>
    <lineage>
        <taxon>Bacteria</taxon>
        <taxon>Pseudomonadati</taxon>
        <taxon>Pseudomonadota</taxon>
        <taxon>Alphaproteobacteria</taxon>
        <taxon>Acetobacterales</taxon>
        <taxon>Roseomonadaceae</taxon>
        <taxon>Falsiroseomonas</taxon>
    </lineage>
</organism>
<accession>A0A1I3XM51</accession>
<proteinExistence type="predicted"/>
<dbReference type="EMBL" id="FOSQ01000001">
    <property type="protein sequence ID" value="SFK20602.1"/>
    <property type="molecule type" value="Genomic_DNA"/>
</dbReference>
<dbReference type="RefSeq" id="WP_092954885.1">
    <property type="nucleotide sequence ID" value="NZ_FOSQ01000001.1"/>
</dbReference>
<sequence length="70" mass="6993">MAKQEAVGVCGTLCEPVAVGMGAEGFSIDLVTGAGERLMLRMDEAAAGQLAAMVSACLAKPARGKRALAA</sequence>